<evidence type="ECO:0000256" key="3">
    <source>
        <dbReference type="ARBA" id="ARBA00022605"/>
    </source>
</evidence>
<dbReference type="InterPro" id="IPR050071">
    <property type="entry name" value="Dehydroquinate_synthase"/>
</dbReference>
<keyword evidence="6" id="KW-0057">Aromatic amino acid biosynthesis</keyword>
<evidence type="ECO:0000313" key="11">
    <source>
        <dbReference type="EMBL" id="SIM82844.1"/>
    </source>
</evidence>
<feature type="domain" description="3-dehydroquinate synthase N-terminal" evidence="9">
    <location>
        <begin position="58"/>
        <end position="163"/>
    </location>
</feature>
<dbReference type="Proteomes" id="UP000195607">
    <property type="component" value="Chromosome I"/>
</dbReference>
<dbReference type="Pfam" id="PF01761">
    <property type="entry name" value="DHQ_synthase"/>
    <property type="match status" value="1"/>
</dbReference>
<evidence type="ECO:0000259" key="9">
    <source>
        <dbReference type="Pfam" id="PF01761"/>
    </source>
</evidence>
<evidence type="ECO:0000259" key="10">
    <source>
        <dbReference type="Pfam" id="PF24621"/>
    </source>
</evidence>
<dbReference type="GO" id="GO:0009073">
    <property type="term" value="P:aromatic amino acid family biosynthetic process"/>
    <property type="evidence" value="ECO:0007669"/>
    <property type="project" value="UniProtKB-KW"/>
</dbReference>
<dbReference type="GO" id="GO:0008652">
    <property type="term" value="P:amino acid biosynthetic process"/>
    <property type="evidence" value="ECO:0007669"/>
    <property type="project" value="UniProtKB-KW"/>
</dbReference>
<name>A0A1N5WCE1_9ARCH</name>
<comment type="cofactor">
    <cofactor evidence="1">
        <name>NAD(+)</name>
        <dbReference type="ChEBI" id="CHEBI:57540"/>
    </cofactor>
</comment>
<dbReference type="Gene3D" id="1.20.1090.10">
    <property type="entry name" value="Dehydroquinate synthase-like - alpha domain"/>
    <property type="match status" value="1"/>
</dbReference>
<dbReference type="SUPFAM" id="SSF56796">
    <property type="entry name" value="Dehydroquinate synthase-like"/>
    <property type="match status" value="1"/>
</dbReference>
<keyword evidence="8" id="KW-0170">Cobalt</keyword>
<evidence type="ECO:0000256" key="2">
    <source>
        <dbReference type="ARBA" id="ARBA00001941"/>
    </source>
</evidence>
<dbReference type="PIRSF" id="PIRSF001455">
    <property type="entry name" value="DHQ_synth"/>
    <property type="match status" value="1"/>
</dbReference>
<keyword evidence="5" id="KW-0520">NAD</keyword>
<dbReference type="RefSeq" id="WP_148690126.1">
    <property type="nucleotide sequence ID" value="NZ_LT671858.1"/>
</dbReference>
<protein>
    <submittedName>
        <fullName evidence="11">3-dehydroquinate synthase</fullName>
    </submittedName>
</protein>
<keyword evidence="4" id="KW-0479">Metal-binding</keyword>
<dbReference type="Pfam" id="PF24621">
    <property type="entry name" value="DHQS_C"/>
    <property type="match status" value="1"/>
</dbReference>
<sequence length="351" mass="39498">MSGETVRKKLTIGYDETEYVCGKNAIEVENDEGTFIVSETISNIYPEKIKRFSEGKIIFVEDGENSKRIDNYEEVCRILMEREVERNSYLTYIGGGTIGDLSGFIASTYKRGLRLKAIPTTLLSQIDSSIGGKNGINFSGVKNAIGTFRNPERIVADTDFLMKNDQIIREGMAEIIKHGFSMDYTIIETLLNNDIESVKNGDILRDLIVKNADIKASVCNQDPYELLGRRYVLNFGHTVAHGIEAISRNRITHGAAVIYGIMYEMKMSEIYGMMKYDGISIMNKLMKRYGVNKIAVSDEMLDGSLSYIMNDKKIRNGKISIPMATKPGITNMAELKIEVFKELFLKAGRMM</sequence>
<keyword evidence="3" id="KW-0028">Amino-acid biosynthesis</keyword>
<evidence type="ECO:0000256" key="6">
    <source>
        <dbReference type="ARBA" id="ARBA00023141"/>
    </source>
</evidence>
<reference evidence="11 12" key="1">
    <citation type="submission" date="2016-04" db="EMBL/GenBank/DDBJ databases">
        <authorList>
            <person name="Evans L.H."/>
            <person name="Alamgir A."/>
            <person name="Owens N."/>
            <person name="Weber N.D."/>
            <person name="Virtaneva K."/>
            <person name="Barbian K."/>
            <person name="Babar A."/>
            <person name="Rosenke K."/>
        </authorList>
    </citation>
    <scope>NUCLEOTIDE SEQUENCE [LARGE SCALE GENOMIC DNA]</scope>
    <source>
        <strain evidence="12">S5(T) (JCM 30642 \VKM B-2941)</strain>
    </source>
</reference>
<dbReference type="EMBL" id="LT671858">
    <property type="protein sequence ID" value="SIM82844.1"/>
    <property type="molecule type" value="Genomic_DNA"/>
</dbReference>
<comment type="cofactor">
    <cofactor evidence="2">
        <name>Co(2+)</name>
        <dbReference type="ChEBI" id="CHEBI:48828"/>
    </cofactor>
</comment>
<keyword evidence="7" id="KW-0456">Lyase</keyword>
<evidence type="ECO:0000256" key="4">
    <source>
        <dbReference type="ARBA" id="ARBA00022723"/>
    </source>
</evidence>
<dbReference type="PANTHER" id="PTHR43622:SF7">
    <property type="entry name" value="3-DEHYDROQUINATE SYNTHASE, CHLOROPLASTIC"/>
    <property type="match status" value="1"/>
</dbReference>
<accession>A0A1N5WCE1</accession>
<dbReference type="PANTHER" id="PTHR43622">
    <property type="entry name" value="3-DEHYDROQUINATE SYNTHASE"/>
    <property type="match status" value="1"/>
</dbReference>
<evidence type="ECO:0000256" key="1">
    <source>
        <dbReference type="ARBA" id="ARBA00001911"/>
    </source>
</evidence>
<dbReference type="Gene3D" id="3.40.50.1970">
    <property type="match status" value="1"/>
</dbReference>
<dbReference type="InterPro" id="IPR030960">
    <property type="entry name" value="DHQS/DOIS_N"/>
</dbReference>
<gene>
    <name evidence="11" type="ORF">CSP5_1759</name>
</gene>
<evidence type="ECO:0000313" key="12">
    <source>
        <dbReference type="Proteomes" id="UP000195607"/>
    </source>
</evidence>
<feature type="domain" description="3-dehydroquinate synthase C-terminal" evidence="10">
    <location>
        <begin position="171"/>
        <end position="313"/>
    </location>
</feature>
<dbReference type="InterPro" id="IPR030963">
    <property type="entry name" value="DHQ_synth_fam"/>
</dbReference>
<dbReference type="GeneID" id="41589001"/>
<evidence type="ECO:0000256" key="8">
    <source>
        <dbReference type="ARBA" id="ARBA00023285"/>
    </source>
</evidence>
<dbReference type="InterPro" id="IPR056179">
    <property type="entry name" value="DHQS_C"/>
</dbReference>
<dbReference type="CDD" id="cd08195">
    <property type="entry name" value="DHQS"/>
    <property type="match status" value="1"/>
</dbReference>
<evidence type="ECO:0000256" key="5">
    <source>
        <dbReference type="ARBA" id="ARBA00023027"/>
    </source>
</evidence>
<proteinExistence type="predicted"/>
<organism evidence="11 12">
    <name type="scientific">Cuniculiplasma divulgatum</name>
    <dbReference type="NCBI Taxonomy" id="1673428"/>
    <lineage>
        <taxon>Archaea</taxon>
        <taxon>Methanobacteriati</taxon>
        <taxon>Thermoplasmatota</taxon>
        <taxon>Thermoplasmata</taxon>
        <taxon>Thermoplasmatales</taxon>
        <taxon>Cuniculiplasmataceae</taxon>
        <taxon>Cuniculiplasma</taxon>
    </lineage>
</organism>
<dbReference type="AlphaFoldDB" id="A0A1N5WCE1"/>
<dbReference type="GO" id="GO:0003856">
    <property type="term" value="F:3-dehydroquinate synthase activity"/>
    <property type="evidence" value="ECO:0007669"/>
    <property type="project" value="TreeGrafter"/>
</dbReference>
<evidence type="ECO:0000256" key="7">
    <source>
        <dbReference type="ARBA" id="ARBA00023239"/>
    </source>
</evidence>
<dbReference type="GO" id="GO:0046872">
    <property type="term" value="F:metal ion binding"/>
    <property type="evidence" value="ECO:0007669"/>
    <property type="project" value="UniProtKB-KW"/>
</dbReference>